<dbReference type="RefSeq" id="WP_040008769.1">
    <property type="nucleotide sequence ID" value="NZ_CP009574.1"/>
</dbReference>
<protein>
    <recommendedName>
        <fullName evidence="2">CAAX prenyl protease 2/Lysostaphin resistance protein A-like domain-containing protein</fullName>
    </recommendedName>
</protein>
<proteinExistence type="predicted"/>
<dbReference type="EMBL" id="CP009574">
    <property type="protein sequence ID" value="AIT09208.1"/>
    <property type="molecule type" value="Genomic_DNA"/>
</dbReference>
<dbReference type="InterPro" id="IPR003675">
    <property type="entry name" value="Rce1/LyrA-like_dom"/>
</dbReference>
<gene>
    <name evidence="3" type="ORF">LO80_03950</name>
</gene>
<dbReference type="HOGENOM" id="CLU_094910_0_0_6"/>
<evidence type="ECO:0000256" key="1">
    <source>
        <dbReference type="SAM" id="Phobius"/>
    </source>
</evidence>
<feature type="transmembrane region" description="Helical" evidence="1">
    <location>
        <begin position="184"/>
        <end position="204"/>
    </location>
</feature>
<feature type="transmembrane region" description="Helical" evidence="1">
    <location>
        <begin position="149"/>
        <end position="172"/>
    </location>
</feature>
<dbReference type="Pfam" id="PF02517">
    <property type="entry name" value="Rce1-like"/>
    <property type="match status" value="1"/>
</dbReference>
<keyword evidence="1" id="KW-0812">Transmembrane</keyword>
<dbReference type="Proteomes" id="UP000029672">
    <property type="component" value="Chromosome"/>
</dbReference>
<evidence type="ECO:0000313" key="4">
    <source>
        <dbReference type="Proteomes" id="UP000029672"/>
    </source>
</evidence>
<dbReference type="AlphaFoldDB" id="A0A097ENR5"/>
<evidence type="ECO:0000259" key="2">
    <source>
        <dbReference type="Pfam" id="PF02517"/>
    </source>
</evidence>
<feature type="transmembrane region" description="Helical" evidence="1">
    <location>
        <begin position="234"/>
        <end position="255"/>
    </location>
</feature>
<name>A0A097ENR5_9GAMM</name>
<evidence type="ECO:0000313" key="3">
    <source>
        <dbReference type="EMBL" id="AIT09208.1"/>
    </source>
</evidence>
<dbReference type="OrthoDB" id="5322702at2"/>
<feature type="transmembrane region" description="Helical" evidence="1">
    <location>
        <begin position="30"/>
        <end position="48"/>
    </location>
</feature>
<feature type="transmembrane region" description="Helical" evidence="1">
    <location>
        <begin position="108"/>
        <end position="129"/>
    </location>
</feature>
<organism evidence="3 4">
    <name type="scientific">Candidatus Francisella endociliophora</name>
    <dbReference type="NCBI Taxonomy" id="653937"/>
    <lineage>
        <taxon>Bacteria</taxon>
        <taxon>Pseudomonadati</taxon>
        <taxon>Pseudomonadota</taxon>
        <taxon>Gammaproteobacteria</taxon>
        <taxon>Thiotrichales</taxon>
        <taxon>Francisellaceae</taxon>
        <taxon>Francisella</taxon>
    </lineage>
</organism>
<keyword evidence="4" id="KW-1185">Reference proteome</keyword>
<keyword evidence="1" id="KW-0472">Membrane</keyword>
<dbReference type="GO" id="GO:0004175">
    <property type="term" value="F:endopeptidase activity"/>
    <property type="evidence" value="ECO:0007669"/>
    <property type="project" value="UniProtKB-ARBA"/>
</dbReference>
<reference evidence="3 4" key="1">
    <citation type="submission" date="2014-10" db="EMBL/GenBank/DDBJ databases">
        <title>Whole genome sequence of Francisella endociliophora strain FSC1006, isolated from a laboratory culture of the marine ciliate Euplotes raikovi.</title>
        <authorList>
            <person name="Granberg M."/>
            <person name="Backman S."/>
            <person name="Lundmark E."/>
            <person name="Nilsson E."/>
            <person name="Karlsson E."/>
            <person name="Thelaus J."/>
            <person name="Ohrman C."/>
            <person name="Larkeryd A."/>
            <person name="Stenberg P."/>
        </authorList>
    </citation>
    <scope>NUCLEOTIDE SEQUENCE [LARGE SCALE GENOMIC DNA]</scope>
    <source>
        <strain evidence="3 4">FSC1006</strain>
    </source>
</reference>
<accession>A0A097ENR5</accession>
<dbReference type="eggNOG" id="COG1266">
    <property type="taxonomic scope" value="Bacteria"/>
</dbReference>
<feature type="transmembrane region" description="Helical" evidence="1">
    <location>
        <begin position="210"/>
        <end position="227"/>
    </location>
</feature>
<feature type="transmembrane region" description="Helical" evidence="1">
    <location>
        <begin position="79"/>
        <end position="96"/>
    </location>
</feature>
<dbReference type="GO" id="GO:0080120">
    <property type="term" value="P:CAAX-box protein maturation"/>
    <property type="evidence" value="ECO:0007669"/>
    <property type="project" value="UniProtKB-ARBA"/>
</dbReference>
<keyword evidence="1" id="KW-1133">Transmembrane helix</keyword>
<dbReference type="KEGG" id="frf:LO80_03950"/>
<feature type="domain" description="CAAX prenyl protease 2/Lysostaphin resistance protein A-like" evidence="2">
    <location>
        <begin position="154"/>
        <end position="246"/>
    </location>
</feature>
<sequence>MVTKFTLVKTLFVVNVIFITLSFYFQNELFGNLAILFAALSLIFSVIFDNKVFNSNLFLFLSSLPVYLIIPLYQNPMLATLLITLLISVIVYKKQVFELFSLGKIKDIRIWIAIAVVSLVASISLIVWGMSTNELTGVGIATSQEFKKLSTIVILILIPVGALLNAVVEEVIFRGIIQTELSRISSVFIAIFLQAFLFAGFHYAGGFPNGLSGFAMTFVYAFALGTTRFKVKGLLAPIITHTFADMTILIFLWVYF</sequence>
<feature type="transmembrane region" description="Helical" evidence="1">
    <location>
        <begin position="7"/>
        <end position="24"/>
    </location>
</feature>